<protein>
    <submittedName>
        <fullName evidence="7">Drug resistance transporter, EmrB/QacA subfamily</fullName>
    </submittedName>
</protein>
<feature type="transmembrane region" description="Helical" evidence="5">
    <location>
        <begin position="83"/>
        <end position="102"/>
    </location>
</feature>
<feature type="transmembrane region" description="Helical" evidence="5">
    <location>
        <begin position="433"/>
        <end position="453"/>
    </location>
</feature>
<feature type="transmembrane region" description="Helical" evidence="5">
    <location>
        <begin position="18"/>
        <end position="41"/>
    </location>
</feature>
<dbReference type="OrthoDB" id="7375466at2"/>
<evidence type="ECO:0000313" key="7">
    <source>
        <dbReference type="EMBL" id="SDH64199.1"/>
    </source>
</evidence>
<proteinExistence type="predicted"/>
<dbReference type="Proteomes" id="UP000198967">
    <property type="component" value="Unassembled WGS sequence"/>
</dbReference>
<keyword evidence="3 5" id="KW-1133">Transmembrane helix</keyword>
<dbReference type="CDD" id="cd17321">
    <property type="entry name" value="MFS_MMR_MDR_like"/>
    <property type="match status" value="1"/>
</dbReference>
<feature type="transmembrane region" description="Helical" evidence="5">
    <location>
        <begin position="228"/>
        <end position="249"/>
    </location>
</feature>
<reference evidence="7 8" key="1">
    <citation type="submission" date="2016-10" db="EMBL/GenBank/DDBJ databases">
        <authorList>
            <person name="de Groot N.N."/>
        </authorList>
    </citation>
    <scope>NUCLEOTIDE SEQUENCE [LARGE SCALE GENOMIC DNA]</scope>
    <source>
        <strain evidence="7 8">CGMCC 4.3143</strain>
    </source>
</reference>
<feature type="transmembrane region" description="Helical" evidence="5">
    <location>
        <begin position="170"/>
        <end position="190"/>
    </location>
</feature>
<evidence type="ECO:0000256" key="5">
    <source>
        <dbReference type="SAM" id="Phobius"/>
    </source>
</evidence>
<keyword evidence="4 5" id="KW-0472">Membrane</keyword>
<feature type="transmembrane region" description="Helical" evidence="5">
    <location>
        <begin position="108"/>
        <end position="132"/>
    </location>
</feature>
<dbReference type="InterPro" id="IPR011701">
    <property type="entry name" value="MFS"/>
</dbReference>
<feature type="transmembrane region" description="Helical" evidence="5">
    <location>
        <begin position="333"/>
        <end position="352"/>
    </location>
</feature>
<keyword evidence="2 5" id="KW-0812">Transmembrane</keyword>
<dbReference type="InterPro" id="IPR036259">
    <property type="entry name" value="MFS_trans_sf"/>
</dbReference>
<evidence type="ECO:0000256" key="1">
    <source>
        <dbReference type="ARBA" id="ARBA00004651"/>
    </source>
</evidence>
<comment type="subcellular location">
    <subcellularLocation>
        <location evidence="1">Cell membrane</location>
        <topology evidence="1">Multi-pass membrane protein</topology>
    </subcellularLocation>
</comment>
<dbReference type="EMBL" id="FNBE01000030">
    <property type="protein sequence ID" value="SDH64199.1"/>
    <property type="molecule type" value="Genomic_DNA"/>
</dbReference>
<accession>A0A1G8E3H5</accession>
<evidence type="ECO:0000259" key="6">
    <source>
        <dbReference type="PROSITE" id="PS50850"/>
    </source>
</evidence>
<dbReference type="PANTHER" id="PTHR42718">
    <property type="entry name" value="MAJOR FACILITATOR SUPERFAMILY MULTIDRUG TRANSPORTER MFSC"/>
    <property type="match status" value="1"/>
</dbReference>
<keyword evidence="8" id="KW-1185">Reference proteome</keyword>
<dbReference type="Pfam" id="PF07690">
    <property type="entry name" value="MFS_1"/>
    <property type="match status" value="1"/>
</dbReference>
<name>A0A1G8E3H5_PSEOR</name>
<dbReference type="Gene3D" id="1.20.1250.20">
    <property type="entry name" value="MFS general substrate transporter like domains"/>
    <property type="match status" value="1"/>
</dbReference>
<evidence type="ECO:0000256" key="2">
    <source>
        <dbReference type="ARBA" id="ARBA00022692"/>
    </source>
</evidence>
<gene>
    <name evidence="7" type="ORF">SAMN05216377_13023</name>
</gene>
<dbReference type="GO" id="GO:0022857">
    <property type="term" value="F:transmembrane transporter activity"/>
    <property type="evidence" value="ECO:0007669"/>
    <property type="project" value="InterPro"/>
</dbReference>
<dbReference type="RefSeq" id="WP_093089784.1">
    <property type="nucleotide sequence ID" value="NZ_FNBE01000030.1"/>
</dbReference>
<organism evidence="7 8">
    <name type="scientific">Pseudonocardia oroxyli</name>
    <dbReference type="NCBI Taxonomy" id="366584"/>
    <lineage>
        <taxon>Bacteria</taxon>
        <taxon>Bacillati</taxon>
        <taxon>Actinomycetota</taxon>
        <taxon>Actinomycetes</taxon>
        <taxon>Pseudonocardiales</taxon>
        <taxon>Pseudonocardiaceae</taxon>
        <taxon>Pseudonocardia</taxon>
    </lineage>
</organism>
<dbReference type="AlphaFoldDB" id="A0A1G8E3H5"/>
<dbReference type="PANTHER" id="PTHR42718:SF48">
    <property type="entry name" value="CONSERVED TWO-DOMAIN MEMBRANE PROTEIN-RELATED"/>
    <property type="match status" value="1"/>
</dbReference>
<feature type="transmembrane region" description="Helical" evidence="5">
    <location>
        <begin position="298"/>
        <end position="321"/>
    </location>
</feature>
<feature type="domain" description="Major facilitator superfamily (MFS) profile" evidence="6">
    <location>
        <begin position="16"/>
        <end position="457"/>
    </location>
</feature>
<feature type="transmembrane region" description="Helical" evidence="5">
    <location>
        <begin position="53"/>
        <end position="71"/>
    </location>
</feature>
<sequence>MSAVSAGVDRGARRATTAVALISGFMVNLDLWVVNVAITAIGGSLSGSSLAGLSWVINGYAIALAALLIVSGRAADRYGARRVVQAGMVVFTLASVLCALSPNLAALVAFRVVQGVGAAMLTTASLSLLLGVTPVEGRAHAVRNWAAVGALAAATGPTLGGLLVALDWRWIFLINLPIGVAAFLLGALRVPRTAGRPDAPHPDLLGALLLSATVAALVAVVIEAPADGFTPTVLVSAAVLVVAGVGFVVRSRVHANPLIAPAMLRLRGFPLVNVAMLVFAAAFGIMLLANSLWMQDVWHFSAVQTGLAMAPGPLMVPLTTAVLRRYGRGVRPIVFVVFGGILFALGMAWAVVARTPEPAYLTAVLPQLVATGVGVGLTMGNLLAAGSALVPHEHTGASSGVLNTSRQVGSSVGVAVIVTALAATGQSVRGFDIGWVVAVACALLVAVIAALLARRDEPAGVSG</sequence>
<dbReference type="Gene3D" id="1.20.1720.10">
    <property type="entry name" value="Multidrug resistance protein D"/>
    <property type="match status" value="1"/>
</dbReference>
<evidence type="ECO:0000256" key="3">
    <source>
        <dbReference type="ARBA" id="ARBA00022989"/>
    </source>
</evidence>
<feature type="transmembrane region" description="Helical" evidence="5">
    <location>
        <begin position="144"/>
        <end position="164"/>
    </location>
</feature>
<dbReference type="STRING" id="366584.SAMN05216377_13023"/>
<feature type="transmembrane region" description="Helical" evidence="5">
    <location>
        <begin position="270"/>
        <end position="292"/>
    </location>
</feature>
<feature type="transmembrane region" description="Helical" evidence="5">
    <location>
        <begin position="408"/>
        <end position="427"/>
    </location>
</feature>
<feature type="transmembrane region" description="Helical" evidence="5">
    <location>
        <begin position="364"/>
        <end position="387"/>
    </location>
</feature>
<dbReference type="PROSITE" id="PS50850">
    <property type="entry name" value="MFS"/>
    <property type="match status" value="1"/>
</dbReference>
<evidence type="ECO:0000256" key="4">
    <source>
        <dbReference type="ARBA" id="ARBA00023136"/>
    </source>
</evidence>
<dbReference type="SUPFAM" id="SSF103473">
    <property type="entry name" value="MFS general substrate transporter"/>
    <property type="match status" value="1"/>
</dbReference>
<dbReference type="InterPro" id="IPR020846">
    <property type="entry name" value="MFS_dom"/>
</dbReference>
<evidence type="ECO:0000313" key="8">
    <source>
        <dbReference type="Proteomes" id="UP000198967"/>
    </source>
</evidence>
<dbReference type="GO" id="GO:0005886">
    <property type="term" value="C:plasma membrane"/>
    <property type="evidence" value="ECO:0007669"/>
    <property type="project" value="UniProtKB-SubCell"/>
</dbReference>
<feature type="transmembrane region" description="Helical" evidence="5">
    <location>
        <begin position="202"/>
        <end position="222"/>
    </location>
</feature>